<dbReference type="SMART" id="SM01043">
    <property type="entry name" value="BTAD"/>
    <property type="match status" value="1"/>
</dbReference>
<dbReference type="EMBL" id="CP045929">
    <property type="protein sequence ID" value="QGK70408.1"/>
    <property type="molecule type" value="Genomic_DNA"/>
</dbReference>
<organism evidence="2 3">
    <name type="scientific">Allosaccharopolyspora coralli</name>
    <dbReference type="NCBI Taxonomy" id="2665642"/>
    <lineage>
        <taxon>Bacteria</taxon>
        <taxon>Bacillati</taxon>
        <taxon>Actinomycetota</taxon>
        <taxon>Actinomycetes</taxon>
        <taxon>Pseudonocardiales</taxon>
        <taxon>Pseudonocardiaceae</taxon>
        <taxon>Allosaccharopolyspora</taxon>
    </lineage>
</organism>
<sequence length="1085" mass="116647">MIDGVLFAIRVAHTAVLDGPTSHRMTGRDELLAVGPRPRLSHALRPAGRRRVCVVTAAAGWGKTTSVREHGDPDNTVWVSLGTPGRGDLAERVRSAISDLVEGEPADQQPLYSWLHSLRPDIAAVLIVDGLERITPDSSEARQLRDVCLHGPDWLSLVLLSRQPLPFSLESLRGQGGMSELGAEDLGYSETEIETLVRATVGEDPRALAHLVWRATGGWPGAVDHLIGLLRDIPLERRVSVVERFATPGEPFHRYVLEQVLGEETADSRDDLRSLAACAHRGGAAVPCPAWEQRLIGLARRGLVRAEADRGWELVPPLRDHFALELRRAPRTRTALHRGLSRHCGEQGALSPALGHAVASGDPEVCATLLATHGAVMVQAGVAEDVQRIASIDVTTWKDPTALRIVGQARQVRGQWVAALAAFRDAGADREMLEPALAWRVAQLACDRGEIDEALQACARSDPRGERTADGARVLALAAAARRLVGDHADVGALVERAEAAASASGDAGAHAAVYLAASTHAACSGDLVRAEAYRTGALDAAARAGDVLQELRIRVVTLEQWTESRDPLGSREEADAAVRLGRRCGDVCATALALTMRGRAALRAGSHEDAAADFTEARGALERMGSRLLVRPLCGLADVHRLRGQRARALAAYERALELSERSHDTVGRGAALVGIARVTAAEDLASAFGHVDRAVASGETTCAIPALVTRGWLRLLDGDARAALRDAARAAELARTRGEEVGIAESLVLRVLAADEPTRERRRLPEAVQVWQEAGCGVEAAAALVVAGRLSPGSDPEAARAAEFLRDCGVDVQTRQVAGPLQASAHRSPPITVRTLGTFQVWRDGVAVPVAEWKSRKARDLLKILVAHRRPVSREALRELLWPEVAPGKSANRLSVLLFTLREVLQPSGRAEDGPVAGDGTAVWLDRSLVEIDVEAFLARSWAALDLHRRGGEAALEAMLGAERLYTGVFLEEDTGQPWAVSLAEEVASTWWSLLSALAVCWETAGDTDNAARCLVRLLDVDIYDERVHLDLVALLQRAGRFGAARRRHTQYVQRMMEIGVEPRPAPVGREPGSMAVAIPGQR</sequence>
<dbReference type="GO" id="GO:0003677">
    <property type="term" value="F:DNA binding"/>
    <property type="evidence" value="ECO:0007669"/>
    <property type="project" value="InterPro"/>
</dbReference>
<protein>
    <submittedName>
        <fullName evidence="2">Tetratricopeptide repeat protein</fullName>
    </submittedName>
</protein>
<feature type="domain" description="Bacterial transcriptional activator" evidence="1">
    <location>
        <begin position="934"/>
        <end position="1068"/>
    </location>
</feature>
<gene>
    <name evidence="2" type="ORF">GIY23_13540</name>
</gene>
<dbReference type="InterPro" id="IPR016032">
    <property type="entry name" value="Sig_transdc_resp-reg_C-effctor"/>
</dbReference>
<reference evidence="3" key="1">
    <citation type="submission" date="2019-11" db="EMBL/GenBank/DDBJ databases">
        <title>The complete genome sequence of Saccharopolyspora sp. E2A.</title>
        <authorList>
            <person name="Zhang G."/>
        </authorList>
    </citation>
    <scope>NUCLEOTIDE SEQUENCE [LARGE SCALE GENOMIC DNA]</scope>
    <source>
        <strain evidence="3">E2A</strain>
    </source>
</reference>
<dbReference type="InterPro" id="IPR011990">
    <property type="entry name" value="TPR-like_helical_dom_sf"/>
</dbReference>
<dbReference type="PANTHER" id="PTHR35807">
    <property type="entry name" value="TRANSCRIPTIONAL REGULATOR REDD-RELATED"/>
    <property type="match status" value="1"/>
</dbReference>
<dbReference type="Gene3D" id="1.10.10.10">
    <property type="entry name" value="Winged helix-like DNA-binding domain superfamily/Winged helix DNA-binding domain"/>
    <property type="match status" value="1"/>
</dbReference>
<evidence type="ECO:0000259" key="1">
    <source>
        <dbReference type="SMART" id="SM01043"/>
    </source>
</evidence>
<dbReference type="InterPro" id="IPR005158">
    <property type="entry name" value="BTAD"/>
</dbReference>
<dbReference type="InterPro" id="IPR051677">
    <property type="entry name" value="AfsR-DnrI-RedD_regulator"/>
</dbReference>
<proteinExistence type="predicted"/>
<keyword evidence="3" id="KW-1185">Reference proteome</keyword>
<dbReference type="AlphaFoldDB" id="A0A5Q3Q713"/>
<accession>A0A5Q3Q713</accession>
<dbReference type="InterPro" id="IPR036388">
    <property type="entry name" value="WH-like_DNA-bd_sf"/>
</dbReference>
<evidence type="ECO:0000313" key="2">
    <source>
        <dbReference type="EMBL" id="QGK70408.1"/>
    </source>
</evidence>
<dbReference type="GO" id="GO:0006355">
    <property type="term" value="P:regulation of DNA-templated transcription"/>
    <property type="evidence" value="ECO:0007669"/>
    <property type="project" value="InterPro"/>
</dbReference>
<dbReference type="SMART" id="SM00028">
    <property type="entry name" value="TPR"/>
    <property type="match status" value="4"/>
</dbReference>
<name>A0A5Q3Q713_9PSEU</name>
<dbReference type="Pfam" id="PF03704">
    <property type="entry name" value="BTAD"/>
    <property type="match status" value="1"/>
</dbReference>
<dbReference type="KEGG" id="sace:GIY23_13540"/>
<dbReference type="Proteomes" id="UP000371041">
    <property type="component" value="Chromosome"/>
</dbReference>
<dbReference type="SUPFAM" id="SSF46894">
    <property type="entry name" value="C-terminal effector domain of the bipartite response regulators"/>
    <property type="match status" value="1"/>
</dbReference>
<dbReference type="InterPro" id="IPR019734">
    <property type="entry name" value="TPR_rpt"/>
</dbReference>
<evidence type="ECO:0000313" key="3">
    <source>
        <dbReference type="Proteomes" id="UP000371041"/>
    </source>
</evidence>
<dbReference type="Gene3D" id="1.25.40.10">
    <property type="entry name" value="Tetratricopeptide repeat domain"/>
    <property type="match status" value="2"/>
</dbReference>
<dbReference type="SUPFAM" id="SSF48452">
    <property type="entry name" value="TPR-like"/>
    <property type="match status" value="2"/>
</dbReference>